<name>A0ABT5L1M5_9ALTE</name>
<keyword evidence="3" id="KW-1185">Reference proteome</keyword>
<evidence type="ECO:0000313" key="3">
    <source>
        <dbReference type="Proteomes" id="UP001218788"/>
    </source>
</evidence>
<reference evidence="2 3" key="1">
    <citation type="submission" date="2022-10" db="EMBL/GenBank/DDBJ databases">
        <title>Alteromonas sp. chi3 Genome sequencing.</title>
        <authorList>
            <person name="Park S."/>
        </authorList>
    </citation>
    <scope>NUCLEOTIDE SEQUENCE [LARGE SCALE GENOMIC DNA]</scope>
    <source>
        <strain evidence="3">chi3</strain>
    </source>
</reference>
<dbReference type="InterPro" id="IPR008249">
    <property type="entry name" value="UPF0231"/>
</dbReference>
<dbReference type="EMBL" id="JAQQXP010000001">
    <property type="protein sequence ID" value="MDC8829703.1"/>
    <property type="molecule type" value="Genomic_DNA"/>
</dbReference>
<protein>
    <submittedName>
        <fullName evidence="2">YacL family protein</fullName>
    </submittedName>
</protein>
<organism evidence="2 3">
    <name type="scientific">Alteromonas gilva</name>
    <dbReference type="NCBI Taxonomy" id="2987522"/>
    <lineage>
        <taxon>Bacteria</taxon>
        <taxon>Pseudomonadati</taxon>
        <taxon>Pseudomonadota</taxon>
        <taxon>Gammaproteobacteria</taxon>
        <taxon>Alteromonadales</taxon>
        <taxon>Alteromonadaceae</taxon>
        <taxon>Alteromonas/Salinimonas group</taxon>
        <taxon>Alteromonas</taxon>
    </lineage>
</organism>
<gene>
    <name evidence="2" type="ORF">OIK42_02895</name>
</gene>
<evidence type="ECO:0000313" key="2">
    <source>
        <dbReference type="EMBL" id="MDC8829703.1"/>
    </source>
</evidence>
<sequence length="116" mass="13309">MDFEFITDVTGQPLAKCDIESEALGDWLSHDICTDKRAIESLLYMIEQLKNNQRPDVEFTGKIYHLAIADDEVELFLNNSQPHHDEFEDDYSDGPAAGCGLVEFTHLLESWRDFIN</sequence>
<dbReference type="Pfam" id="PF06062">
    <property type="entry name" value="UPF0231"/>
    <property type="match status" value="1"/>
</dbReference>
<evidence type="ECO:0000256" key="1">
    <source>
        <dbReference type="ARBA" id="ARBA00005367"/>
    </source>
</evidence>
<comment type="caution">
    <text evidence="2">The sequence shown here is derived from an EMBL/GenBank/DDBJ whole genome shotgun (WGS) entry which is preliminary data.</text>
</comment>
<proteinExistence type="inferred from homology"/>
<comment type="similarity">
    <text evidence="1">Belongs to the UPF0231 family.</text>
</comment>
<dbReference type="Proteomes" id="UP001218788">
    <property type="component" value="Unassembled WGS sequence"/>
</dbReference>
<dbReference type="RefSeq" id="WP_273638223.1">
    <property type="nucleotide sequence ID" value="NZ_JAQQXP010000001.1"/>
</dbReference>
<accession>A0ABT5L1M5</accession>